<gene>
    <name evidence="5" type="ORF">GBAR_LOCUS8722</name>
</gene>
<dbReference type="EMBL" id="CASHTH010001300">
    <property type="protein sequence ID" value="CAI8013851.1"/>
    <property type="molecule type" value="Genomic_DNA"/>
</dbReference>
<dbReference type="InterPro" id="IPR015813">
    <property type="entry name" value="Pyrv/PenolPyrv_kinase-like_dom"/>
</dbReference>
<dbReference type="Pfam" id="PF03328">
    <property type="entry name" value="HpcH_HpaI"/>
    <property type="match status" value="1"/>
</dbReference>
<dbReference type="InterPro" id="IPR050251">
    <property type="entry name" value="HpcH-HpaI_aldolase"/>
</dbReference>
<dbReference type="Proteomes" id="UP001174909">
    <property type="component" value="Unassembled WGS sequence"/>
</dbReference>
<proteinExistence type="inferred from homology"/>
<evidence type="ECO:0000313" key="6">
    <source>
        <dbReference type="Proteomes" id="UP001174909"/>
    </source>
</evidence>
<keyword evidence="2" id="KW-0479">Metal-binding</keyword>
<name>A0AA35RP79_GEOBA</name>
<keyword evidence="3" id="KW-0456">Lyase</keyword>
<dbReference type="AlphaFoldDB" id="A0AA35RP79"/>
<keyword evidence="6" id="KW-1185">Reference proteome</keyword>
<dbReference type="InterPro" id="IPR005000">
    <property type="entry name" value="Aldolase/citrate-lyase_domain"/>
</dbReference>
<evidence type="ECO:0000259" key="4">
    <source>
        <dbReference type="Pfam" id="PF03328"/>
    </source>
</evidence>
<dbReference type="InterPro" id="IPR040442">
    <property type="entry name" value="Pyrv_kinase-like_dom_sf"/>
</dbReference>
<comment type="caution">
    <text evidence="5">The sequence shown here is derived from an EMBL/GenBank/DDBJ whole genome shotgun (WGS) entry which is preliminary data.</text>
</comment>
<dbReference type="PANTHER" id="PTHR30502:SF0">
    <property type="entry name" value="PHOSPHOENOLPYRUVATE CARBOXYLASE FAMILY PROTEIN"/>
    <property type="match status" value="1"/>
</dbReference>
<dbReference type="GO" id="GO:0046872">
    <property type="term" value="F:metal ion binding"/>
    <property type="evidence" value="ECO:0007669"/>
    <property type="project" value="UniProtKB-KW"/>
</dbReference>
<reference evidence="5" key="1">
    <citation type="submission" date="2023-03" db="EMBL/GenBank/DDBJ databases">
        <authorList>
            <person name="Steffen K."/>
            <person name="Cardenas P."/>
        </authorList>
    </citation>
    <scope>NUCLEOTIDE SEQUENCE</scope>
</reference>
<evidence type="ECO:0000256" key="1">
    <source>
        <dbReference type="ARBA" id="ARBA00005568"/>
    </source>
</evidence>
<dbReference type="SUPFAM" id="SSF51621">
    <property type="entry name" value="Phosphoenolpyruvate/pyruvate domain"/>
    <property type="match status" value="1"/>
</dbReference>
<accession>A0AA35RP79</accession>
<evidence type="ECO:0000313" key="5">
    <source>
        <dbReference type="EMBL" id="CAI8013851.1"/>
    </source>
</evidence>
<dbReference type="Gene3D" id="3.20.20.60">
    <property type="entry name" value="Phosphoenolpyruvate-binding domains"/>
    <property type="match status" value="1"/>
</dbReference>
<evidence type="ECO:0000256" key="2">
    <source>
        <dbReference type="ARBA" id="ARBA00022723"/>
    </source>
</evidence>
<dbReference type="GO" id="GO:0016832">
    <property type="term" value="F:aldehyde-lyase activity"/>
    <property type="evidence" value="ECO:0007669"/>
    <property type="project" value="TreeGrafter"/>
</dbReference>
<dbReference type="GO" id="GO:0005737">
    <property type="term" value="C:cytoplasm"/>
    <property type="evidence" value="ECO:0007669"/>
    <property type="project" value="TreeGrafter"/>
</dbReference>
<comment type="similarity">
    <text evidence="1">Belongs to the HpcH/HpaI aldolase family.</text>
</comment>
<protein>
    <submittedName>
        <fullName evidence="5">2-dehydro-3,6-dideoxy-6-sulfogluconate aldolase</fullName>
    </submittedName>
</protein>
<dbReference type="PANTHER" id="PTHR30502">
    <property type="entry name" value="2-KETO-3-DEOXY-L-RHAMNONATE ALDOLASE"/>
    <property type="match status" value="1"/>
</dbReference>
<evidence type="ECO:0000256" key="3">
    <source>
        <dbReference type="ARBA" id="ARBA00023239"/>
    </source>
</evidence>
<organism evidence="5 6">
    <name type="scientific">Geodia barretti</name>
    <name type="common">Barrett's horny sponge</name>
    <dbReference type="NCBI Taxonomy" id="519541"/>
    <lineage>
        <taxon>Eukaryota</taxon>
        <taxon>Metazoa</taxon>
        <taxon>Porifera</taxon>
        <taxon>Demospongiae</taxon>
        <taxon>Heteroscleromorpha</taxon>
        <taxon>Tetractinellida</taxon>
        <taxon>Astrophorina</taxon>
        <taxon>Geodiidae</taxon>
        <taxon>Geodia</taxon>
    </lineage>
</organism>
<feature type="domain" description="HpcH/HpaI aldolase/citrate lyase" evidence="4">
    <location>
        <begin position="39"/>
        <end position="175"/>
    </location>
</feature>
<sequence length="194" mass="21069">MEAVLGQGDCDLVGTDHQHGAANEDKLVEFCAMASEFDVGVQLRIKHTRHAYLIGNLLDLGPLAIVVPQVENVETVDEAINAFYYPQMGKRSWGPSSGYGIKGGMDRLAYADWWNNTGILILQIESVDAVINVRKFAKPGVDMVTFGENDLNFSIESYPSSPFQNLQECIAHVQTQLADTHVKVGAGSSPSGSL</sequence>